<dbReference type="OrthoDB" id="9806952at2"/>
<comment type="caution">
    <text evidence="3">The sequence shown here is derived from an EMBL/GenBank/DDBJ whole genome shotgun (WGS) entry which is preliminary data.</text>
</comment>
<dbReference type="SMART" id="SM00471">
    <property type="entry name" value="HDc"/>
    <property type="match status" value="1"/>
</dbReference>
<feature type="transmembrane region" description="Helical" evidence="1">
    <location>
        <begin position="346"/>
        <end position="367"/>
    </location>
</feature>
<feature type="transmembrane region" description="Helical" evidence="1">
    <location>
        <begin position="297"/>
        <end position="316"/>
    </location>
</feature>
<sequence length="680" mass="77835">MAIKHFWYKLYAKQGLLYKLFLAVVLVVAIVFLLPKGSKFSYEFQAGKPWLYPALYAPFDFTLKKTSEQLAKEKQYIESQSPTYFFRDTTVLASVQKNYYQKALTYFASVEAATQEKLLRKGEDFLKKAYRHGVFYASGELTDKQVFLVEGNEVFTFAPNRFFFLNQTKEAVLSYFAEKPFAPYMDTYYTILSEVMLPDIFVDEHFTQRTLEERLKNIVHSYGIVKKGQLIIEKGQFVSGERLTMLTSLQKEYALNSAEHLTSLSLLGYILIVSMLVSMILLYLYHFKKDLFTNNNIVTLIFTTILLFVAGVSWTAKVDTDYIYALPICIFPLVMKAFFDLRLGMFLYLITLLLIGFIVPNSFQFIYTNAIVAGVLLLDTKGMHYRINLFLTITYIVIAYIVTYLCQLMISTGSLQGINYLTIGFFILNGFLTLFIQPLTYIYEKVFGLVSNVSLLELSDTHNKLLRELSEKAPGSFQHSLQVSNLAEASALAIGANAMLVRVGALYHDIGKMKNPLYFTENQKTSVNPHDELTAVESAKIIKSHVIDGIEMARANNIPDHIIDFIRTHHGNSLIYYFYKKQLDSGEPFNEDDFRYSGPIPFSKETAILMMSDSVEAASKSLVNPTTEAIDALVEAIIKKQIEEKQYLNADITFKDIEKIKKVLKEKLFNIYHLRIAYPK</sequence>
<protein>
    <recommendedName>
        <fullName evidence="2">HD/PDEase domain-containing protein</fullName>
    </recommendedName>
</protein>
<dbReference type="EMBL" id="FNND01000001">
    <property type="protein sequence ID" value="SDW04193.1"/>
    <property type="molecule type" value="Genomic_DNA"/>
</dbReference>
<feature type="transmembrane region" description="Helical" evidence="1">
    <location>
        <begin position="322"/>
        <end position="339"/>
    </location>
</feature>
<dbReference type="Proteomes" id="UP000182771">
    <property type="component" value="Unassembled WGS sequence"/>
</dbReference>
<keyword evidence="4" id="KW-1185">Reference proteome</keyword>
<accession>A0A1H2QAE9</accession>
<dbReference type="NCBIfam" id="TIGR00277">
    <property type="entry name" value="HDIG"/>
    <property type="match status" value="1"/>
</dbReference>
<dbReference type="InterPro" id="IPR011624">
    <property type="entry name" value="Metal-dep_PHydrolase_7TM_extra"/>
</dbReference>
<dbReference type="Pfam" id="PF01966">
    <property type="entry name" value="HD"/>
    <property type="match status" value="1"/>
</dbReference>
<dbReference type="SUPFAM" id="SSF109604">
    <property type="entry name" value="HD-domain/PDEase-like"/>
    <property type="match status" value="1"/>
</dbReference>
<evidence type="ECO:0000313" key="3">
    <source>
        <dbReference type="EMBL" id="SDW04193.1"/>
    </source>
</evidence>
<evidence type="ECO:0000259" key="2">
    <source>
        <dbReference type="SMART" id="SM00471"/>
    </source>
</evidence>
<feature type="domain" description="HD/PDEase" evidence="2">
    <location>
        <begin position="472"/>
        <end position="627"/>
    </location>
</feature>
<dbReference type="InterPro" id="IPR052722">
    <property type="entry name" value="PgpH_phosphodiesterase"/>
</dbReference>
<evidence type="ECO:0000256" key="1">
    <source>
        <dbReference type="SAM" id="Phobius"/>
    </source>
</evidence>
<keyword evidence="1" id="KW-0472">Membrane</keyword>
<dbReference type="InterPro" id="IPR006674">
    <property type="entry name" value="HD_domain"/>
</dbReference>
<evidence type="ECO:0000313" key="4">
    <source>
        <dbReference type="Proteomes" id="UP000182771"/>
    </source>
</evidence>
<organism evidence="3 4">
    <name type="scientific">Capnocytophaga granulosa</name>
    <dbReference type="NCBI Taxonomy" id="45242"/>
    <lineage>
        <taxon>Bacteria</taxon>
        <taxon>Pseudomonadati</taxon>
        <taxon>Bacteroidota</taxon>
        <taxon>Flavobacteriia</taxon>
        <taxon>Flavobacteriales</taxon>
        <taxon>Flavobacteriaceae</taxon>
        <taxon>Capnocytophaga</taxon>
    </lineage>
</organism>
<proteinExistence type="predicted"/>
<dbReference type="InterPro" id="IPR003607">
    <property type="entry name" value="HD/PDEase_dom"/>
</dbReference>
<dbReference type="GeneID" id="85018027"/>
<dbReference type="Pfam" id="PF07697">
    <property type="entry name" value="7TMR-HDED"/>
    <property type="match status" value="1"/>
</dbReference>
<name>A0A1H2QAE9_9FLAO</name>
<dbReference type="Pfam" id="PF07698">
    <property type="entry name" value="7TM-7TMR_HD"/>
    <property type="match status" value="1"/>
</dbReference>
<feature type="transmembrane region" description="Helical" evidence="1">
    <location>
        <begin position="16"/>
        <end position="34"/>
    </location>
</feature>
<dbReference type="AlphaFoldDB" id="A0A1H2QAE9"/>
<gene>
    <name evidence="3" type="ORF">SAMN05444420_10197</name>
</gene>
<keyword evidence="1" id="KW-0812">Transmembrane</keyword>
<dbReference type="InterPro" id="IPR011621">
    <property type="entry name" value="Metal-dep_PHydrolase_7TM_intra"/>
</dbReference>
<keyword evidence="1" id="KW-1133">Transmembrane helix</keyword>
<reference evidence="3 4" key="1">
    <citation type="submission" date="2016-10" db="EMBL/GenBank/DDBJ databases">
        <authorList>
            <person name="Varghese N."/>
            <person name="Submissions S."/>
        </authorList>
    </citation>
    <scope>NUCLEOTIDE SEQUENCE [LARGE SCALE GENOMIC DNA]</scope>
    <source>
        <strain evidence="3 4">DSM 11449</strain>
    </source>
</reference>
<dbReference type="Gene3D" id="1.10.3210.10">
    <property type="entry name" value="Hypothetical protein af1432"/>
    <property type="match status" value="1"/>
</dbReference>
<dbReference type="CDD" id="cd00077">
    <property type="entry name" value="HDc"/>
    <property type="match status" value="1"/>
</dbReference>
<feature type="transmembrane region" description="Helical" evidence="1">
    <location>
        <begin position="418"/>
        <end position="436"/>
    </location>
</feature>
<dbReference type="PANTHER" id="PTHR36442">
    <property type="entry name" value="CYCLIC-DI-AMP PHOSPHODIESTERASE PGPH"/>
    <property type="match status" value="1"/>
</dbReference>
<feature type="transmembrane region" description="Helical" evidence="1">
    <location>
        <begin position="266"/>
        <end position="285"/>
    </location>
</feature>
<dbReference type="RefSeq" id="WP_016419417.1">
    <property type="nucleotide sequence ID" value="NZ_CAJPRD010000005.1"/>
</dbReference>
<dbReference type="InterPro" id="IPR006675">
    <property type="entry name" value="HDIG_dom"/>
</dbReference>
<feature type="transmembrane region" description="Helical" evidence="1">
    <location>
        <begin position="387"/>
        <end position="406"/>
    </location>
</feature>
<dbReference type="PANTHER" id="PTHR36442:SF1">
    <property type="entry name" value="CYCLIC-DI-AMP PHOSPHODIESTERASE PGPH"/>
    <property type="match status" value="1"/>
</dbReference>